<name>A0A5P1EFF1_ASPOF</name>
<feature type="region of interest" description="Disordered" evidence="1">
    <location>
        <begin position="1"/>
        <end position="89"/>
    </location>
</feature>
<protein>
    <submittedName>
        <fullName evidence="2">Uncharacterized protein</fullName>
    </submittedName>
</protein>
<dbReference type="AlphaFoldDB" id="A0A5P1EFF1"/>
<evidence type="ECO:0000313" key="2">
    <source>
        <dbReference type="EMBL" id="ONK63431.1"/>
    </source>
</evidence>
<feature type="compositionally biased region" description="Acidic residues" evidence="1">
    <location>
        <begin position="48"/>
        <end position="77"/>
    </location>
</feature>
<dbReference type="Gramene" id="ONK63431">
    <property type="protein sequence ID" value="ONK63431"/>
    <property type="gene ID" value="A4U43_C07F15080"/>
</dbReference>
<dbReference type="Proteomes" id="UP000243459">
    <property type="component" value="Chromosome 7"/>
</dbReference>
<keyword evidence="3" id="KW-1185">Reference proteome</keyword>
<sequence length="156" mass="17494">MAKPLESDDLSEEIPSSDSTESDDDDQKSEEEVEDEEELEVVARPASPDEDDESQSTEDDEGFNEGKSDDDDDDNEAEGTLKASEIGKRERARLRELERLKKQKIQEILDAQNAAIDADMNTKGKGRLQYLLQQTEIFAHFAKGAQSATEKKTRGR</sequence>
<accession>A0A5P1EFF1</accession>
<proteinExistence type="predicted"/>
<reference evidence="3" key="1">
    <citation type="journal article" date="2017" name="Nat. Commun.">
        <title>The asparagus genome sheds light on the origin and evolution of a young Y chromosome.</title>
        <authorList>
            <person name="Harkess A."/>
            <person name="Zhou J."/>
            <person name="Xu C."/>
            <person name="Bowers J.E."/>
            <person name="Van der Hulst R."/>
            <person name="Ayyampalayam S."/>
            <person name="Mercati F."/>
            <person name="Riccardi P."/>
            <person name="McKain M.R."/>
            <person name="Kakrana A."/>
            <person name="Tang H."/>
            <person name="Ray J."/>
            <person name="Groenendijk J."/>
            <person name="Arikit S."/>
            <person name="Mathioni S.M."/>
            <person name="Nakano M."/>
            <person name="Shan H."/>
            <person name="Telgmann-Rauber A."/>
            <person name="Kanno A."/>
            <person name="Yue Z."/>
            <person name="Chen H."/>
            <person name="Li W."/>
            <person name="Chen Y."/>
            <person name="Xu X."/>
            <person name="Zhang Y."/>
            <person name="Luo S."/>
            <person name="Chen H."/>
            <person name="Gao J."/>
            <person name="Mao Z."/>
            <person name="Pires J.C."/>
            <person name="Luo M."/>
            <person name="Kudrna D."/>
            <person name="Wing R.A."/>
            <person name="Meyers B.C."/>
            <person name="Yi K."/>
            <person name="Kong H."/>
            <person name="Lavrijsen P."/>
            <person name="Sunseri F."/>
            <person name="Falavigna A."/>
            <person name="Ye Y."/>
            <person name="Leebens-Mack J.H."/>
            <person name="Chen G."/>
        </authorList>
    </citation>
    <scope>NUCLEOTIDE SEQUENCE [LARGE SCALE GENOMIC DNA]</scope>
    <source>
        <strain evidence="3">cv. DH0086</strain>
    </source>
</reference>
<evidence type="ECO:0000313" key="3">
    <source>
        <dbReference type="Proteomes" id="UP000243459"/>
    </source>
</evidence>
<feature type="compositionally biased region" description="Acidic residues" evidence="1">
    <location>
        <begin position="20"/>
        <end position="40"/>
    </location>
</feature>
<organism evidence="2 3">
    <name type="scientific">Asparagus officinalis</name>
    <name type="common">Garden asparagus</name>
    <dbReference type="NCBI Taxonomy" id="4686"/>
    <lineage>
        <taxon>Eukaryota</taxon>
        <taxon>Viridiplantae</taxon>
        <taxon>Streptophyta</taxon>
        <taxon>Embryophyta</taxon>
        <taxon>Tracheophyta</taxon>
        <taxon>Spermatophyta</taxon>
        <taxon>Magnoliopsida</taxon>
        <taxon>Liliopsida</taxon>
        <taxon>Asparagales</taxon>
        <taxon>Asparagaceae</taxon>
        <taxon>Asparagoideae</taxon>
        <taxon>Asparagus</taxon>
    </lineage>
</organism>
<evidence type="ECO:0000256" key="1">
    <source>
        <dbReference type="SAM" id="MobiDB-lite"/>
    </source>
</evidence>
<dbReference type="OMA" id="PPNSDEY"/>
<dbReference type="EMBL" id="CM007387">
    <property type="protein sequence ID" value="ONK63431.1"/>
    <property type="molecule type" value="Genomic_DNA"/>
</dbReference>
<gene>
    <name evidence="2" type="ORF">A4U43_C07F15080</name>
</gene>